<dbReference type="AlphaFoldDB" id="A0A8H9DAM4"/>
<name>A0A8H9DAM4_9PROT</name>
<dbReference type="Proteomes" id="UP000601736">
    <property type="component" value="Unassembled WGS sequence"/>
</dbReference>
<proteinExistence type="predicted"/>
<reference evidence="1" key="1">
    <citation type="submission" date="2021-02" db="EMBL/GenBank/DDBJ databases">
        <authorList>
            <person name="Han P."/>
        </authorList>
    </citation>
    <scope>NUCLEOTIDE SEQUENCE</scope>
    <source>
        <strain evidence="1">Nitrosomonas nitrosa 18-3D</strain>
    </source>
</reference>
<sequence length="36" mass="4009">MGFLFGQHVWNQAKGHLLAEAIIGIFRLVGSHCKTK</sequence>
<gene>
    <name evidence="1" type="ORF">NMYAN_300001</name>
</gene>
<protein>
    <submittedName>
        <fullName evidence="1">Uncharacterized protein</fullName>
    </submittedName>
</protein>
<evidence type="ECO:0000313" key="1">
    <source>
        <dbReference type="EMBL" id="CAE6510978.1"/>
    </source>
</evidence>
<comment type="caution">
    <text evidence="1">The sequence shown here is derived from an EMBL/GenBank/DDBJ whole genome shotgun (WGS) entry which is preliminary data.</text>
</comment>
<dbReference type="EMBL" id="CAJNAP010000024">
    <property type="protein sequence ID" value="CAE6510978.1"/>
    <property type="molecule type" value="Genomic_DNA"/>
</dbReference>
<organism evidence="1 2">
    <name type="scientific">Nitrosomonas nitrosa</name>
    <dbReference type="NCBI Taxonomy" id="52442"/>
    <lineage>
        <taxon>Bacteria</taxon>
        <taxon>Pseudomonadati</taxon>
        <taxon>Pseudomonadota</taxon>
        <taxon>Betaproteobacteria</taxon>
        <taxon>Nitrosomonadales</taxon>
        <taxon>Nitrosomonadaceae</taxon>
        <taxon>Nitrosomonas</taxon>
    </lineage>
</organism>
<evidence type="ECO:0000313" key="2">
    <source>
        <dbReference type="Proteomes" id="UP000601736"/>
    </source>
</evidence>
<accession>A0A8H9DAM4</accession>